<name>A0ABP5CQA3_9MICO</name>
<keyword evidence="1" id="KW-0472">Membrane</keyword>
<evidence type="ECO:0000313" key="2">
    <source>
        <dbReference type="EMBL" id="GAA1966328.1"/>
    </source>
</evidence>
<accession>A0ABP5CQA3</accession>
<comment type="caution">
    <text evidence="2">The sequence shown here is derived from an EMBL/GenBank/DDBJ whole genome shotgun (WGS) entry which is preliminary data.</text>
</comment>
<keyword evidence="1" id="KW-1133">Transmembrane helix</keyword>
<reference evidence="3" key="1">
    <citation type="journal article" date="2019" name="Int. J. Syst. Evol. Microbiol.">
        <title>The Global Catalogue of Microorganisms (GCM) 10K type strain sequencing project: providing services to taxonomists for standard genome sequencing and annotation.</title>
        <authorList>
            <consortium name="The Broad Institute Genomics Platform"/>
            <consortium name="The Broad Institute Genome Sequencing Center for Infectious Disease"/>
            <person name="Wu L."/>
            <person name="Ma J."/>
        </authorList>
    </citation>
    <scope>NUCLEOTIDE SEQUENCE [LARGE SCALE GENOMIC DNA]</scope>
    <source>
        <strain evidence="3">JCM 13584</strain>
    </source>
</reference>
<organism evidence="2 3">
    <name type="scientific">Agromyces allii</name>
    <dbReference type="NCBI Taxonomy" id="393607"/>
    <lineage>
        <taxon>Bacteria</taxon>
        <taxon>Bacillati</taxon>
        <taxon>Actinomycetota</taxon>
        <taxon>Actinomycetes</taxon>
        <taxon>Micrococcales</taxon>
        <taxon>Microbacteriaceae</taxon>
        <taxon>Agromyces</taxon>
    </lineage>
</organism>
<proteinExistence type="predicted"/>
<protein>
    <recommendedName>
        <fullName evidence="4">ABC transporter permease</fullName>
    </recommendedName>
</protein>
<dbReference type="Proteomes" id="UP001499954">
    <property type="component" value="Unassembled WGS sequence"/>
</dbReference>
<evidence type="ECO:0000313" key="3">
    <source>
        <dbReference type="Proteomes" id="UP001499954"/>
    </source>
</evidence>
<dbReference type="EMBL" id="BAAAMK010000011">
    <property type="protein sequence ID" value="GAA1966328.1"/>
    <property type="molecule type" value="Genomic_DNA"/>
</dbReference>
<evidence type="ECO:0000256" key="1">
    <source>
        <dbReference type="SAM" id="Phobius"/>
    </source>
</evidence>
<keyword evidence="1" id="KW-0812">Transmembrane</keyword>
<keyword evidence="3" id="KW-1185">Reference proteome</keyword>
<sequence>MSEPTPPRRRRRRRPVSVALLSVQLRRYGLVAIIALTAIGTIIAALVS</sequence>
<feature type="transmembrane region" description="Helical" evidence="1">
    <location>
        <begin position="28"/>
        <end position="47"/>
    </location>
</feature>
<gene>
    <name evidence="2" type="ORF">GCM10009717_36500</name>
</gene>
<evidence type="ECO:0008006" key="4">
    <source>
        <dbReference type="Google" id="ProtNLM"/>
    </source>
</evidence>